<dbReference type="GO" id="GO:0019843">
    <property type="term" value="F:rRNA binding"/>
    <property type="evidence" value="ECO:0007669"/>
    <property type="project" value="UniProtKB-UniRule"/>
</dbReference>
<dbReference type="InterPro" id="IPR036063">
    <property type="entry name" value="Smr_dom_sf"/>
</dbReference>
<dbReference type="Proteomes" id="UP000242752">
    <property type="component" value="Unassembled WGS sequence"/>
</dbReference>
<keyword evidence="3 7" id="KW-0378">Hydrolase</keyword>
<dbReference type="InterPro" id="IPR005747">
    <property type="entry name" value="MutS2"/>
</dbReference>
<evidence type="ECO:0000256" key="4">
    <source>
        <dbReference type="ARBA" id="ARBA00022840"/>
    </source>
</evidence>
<keyword evidence="5 7" id="KW-0694">RNA-binding</keyword>
<keyword evidence="2 7" id="KW-0547">Nucleotide-binding</keyword>
<name>A0A2K3YRK4_9STAP</name>
<dbReference type="CDD" id="cd03280">
    <property type="entry name" value="ABC_MutS2"/>
    <property type="match status" value="1"/>
</dbReference>
<dbReference type="SMART" id="SM00533">
    <property type="entry name" value="MUTSd"/>
    <property type="match status" value="1"/>
</dbReference>
<comment type="caution">
    <text evidence="10">The sequence shown here is derived from an EMBL/GenBank/DDBJ whole genome shotgun (WGS) entry which is preliminary data.</text>
</comment>
<dbReference type="GO" id="GO:0072344">
    <property type="term" value="P:rescue of stalled ribosome"/>
    <property type="evidence" value="ECO:0007669"/>
    <property type="project" value="UniProtKB-UniRule"/>
</dbReference>
<dbReference type="GO" id="GO:0030983">
    <property type="term" value="F:mismatched DNA binding"/>
    <property type="evidence" value="ECO:0007669"/>
    <property type="project" value="InterPro"/>
</dbReference>
<evidence type="ECO:0000256" key="6">
    <source>
        <dbReference type="ARBA" id="ARBA00023125"/>
    </source>
</evidence>
<evidence type="ECO:0000256" key="7">
    <source>
        <dbReference type="HAMAP-Rule" id="MF_00092"/>
    </source>
</evidence>
<proteinExistence type="inferred from homology"/>
<dbReference type="Gene3D" id="3.40.50.300">
    <property type="entry name" value="P-loop containing nucleotide triphosphate hydrolases"/>
    <property type="match status" value="1"/>
</dbReference>
<organism evidence="10 11">
    <name type="scientific">Staphylococcus rostri</name>
    <dbReference type="NCBI Taxonomy" id="522262"/>
    <lineage>
        <taxon>Bacteria</taxon>
        <taxon>Bacillati</taxon>
        <taxon>Bacillota</taxon>
        <taxon>Bacilli</taxon>
        <taxon>Bacillales</taxon>
        <taxon>Staphylococcaceae</taxon>
        <taxon>Staphylococcus</taxon>
    </lineage>
</organism>
<dbReference type="GO" id="GO:0004519">
    <property type="term" value="F:endonuclease activity"/>
    <property type="evidence" value="ECO:0007669"/>
    <property type="project" value="UniProtKB-UniRule"/>
</dbReference>
<dbReference type="FunFam" id="3.40.50.300:FF:000830">
    <property type="entry name" value="Endonuclease MutS2"/>
    <property type="match status" value="1"/>
</dbReference>
<dbReference type="EMBL" id="PPRF01000027">
    <property type="protein sequence ID" value="PNZ28220.1"/>
    <property type="molecule type" value="Genomic_DNA"/>
</dbReference>
<dbReference type="EC" id="3.1.-.-" evidence="7"/>
<evidence type="ECO:0000313" key="10">
    <source>
        <dbReference type="EMBL" id="PNZ28220.1"/>
    </source>
</evidence>
<dbReference type="PROSITE" id="PS00486">
    <property type="entry name" value="DNA_MISMATCH_REPAIR_2"/>
    <property type="match status" value="1"/>
</dbReference>
<dbReference type="PROSITE" id="PS50828">
    <property type="entry name" value="SMR"/>
    <property type="match status" value="1"/>
</dbReference>
<comment type="function">
    <text evidence="7">Acts as a ribosome collision sensor, splitting the ribosome into its 2 subunits. Detects stalled/collided 70S ribosomes which it binds and splits by an ATP-hydrolysis driven conformational change. Acts upstream of the ribosome quality control system (RQC), a ribosome-associated complex that mediates the extraction of incompletely synthesized nascent chains from stalled ribosomes and their subsequent degradation. Probably generates substrates for RQC.</text>
</comment>
<dbReference type="NCBIfam" id="TIGR01069">
    <property type="entry name" value="mutS2"/>
    <property type="match status" value="1"/>
</dbReference>
<evidence type="ECO:0000259" key="9">
    <source>
        <dbReference type="PROSITE" id="PS50828"/>
    </source>
</evidence>
<keyword evidence="11" id="KW-1185">Reference proteome</keyword>
<dbReference type="SUPFAM" id="SSF52540">
    <property type="entry name" value="P-loop containing nucleoside triphosphate hydrolases"/>
    <property type="match status" value="1"/>
</dbReference>
<dbReference type="SUPFAM" id="SSF48334">
    <property type="entry name" value="DNA repair protein MutS, domain III"/>
    <property type="match status" value="1"/>
</dbReference>
<evidence type="ECO:0000256" key="5">
    <source>
        <dbReference type="ARBA" id="ARBA00022884"/>
    </source>
</evidence>
<dbReference type="GO" id="GO:0005524">
    <property type="term" value="F:ATP binding"/>
    <property type="evidence" value="ECO:0007669"/>
    <property type="project" value="UniProtKB-UniRule"/>
</dbReference>
<keyword evidence="1 7" id="KW-0699">rRNA-binding</keyword>
<dbReference type="GO" id="GO:0045910">
    <property type="term" value="P:negative regulation of DNA recombination"/>
    <property type="evidence" value="ECO:0007669"/>
    <property type="project" value="InterPro"/>
</dbReference>
<accession>A0A2K3YRK4</accession>
<dbReference type="Pfam" id="PF01713">
    <property type="entry name" value="Smr"/>
    <property type="match status" value="1"/>
</dbReference>
<dbReference type="Pfam" id="PF20297">
    <property type="entry name" value="MSSS"/>
    <property type="match status" value="1"/>
</dbReference>
<dbReference type="InterPro" id="IPR036187">
    <property type="entry name" value="DNA_mismatch_repair_MutS_sf"/>
</dbReference>
<protein>
    <recommendedName>
        <fullName evidence="7">Endonuclease MutS2</fullName>
        <ecNumber evidence="7">3.1.-.-</ecNumber>
    </recommendedName>
    <alternativeName>
        <fullName evidence="7">Ribosome-associated protein quality control-upstream factor</fullName>
        <shortName evidence="7">RQC-upstream factor</shortName>
        <shortName evidence="7">RqcU</shortName>
        <ecNumber evidence="7">3.6.4.-</ecNumber>
    </alternativeName>
</protein>
<evidence type="ECO:0000256" key="1">
    <source>
        <dbReference type="ARBA" id="ARBA00022730"/>
    </source>
</evidence>
<dbReference type="PIRSF" id="PIRSF005814">
    <property type="entry name" value="MutS_YshD"/>
    <property type="match status" value="1"/>
</dbReference>
<comment type="function">
    <text evidence="7">Endonuclease that is involved in the suppression of homologous recombination and thus may have a key role in the control of bacterial genetic diversity.</text>
</comment>
<dbReference type="EC" id="3.6.4.-" evidence="7"/>
<feature type="domain" description="Smr" evidence="9">
    <location>
        <begin position="707"/>
        <end position="782"/>
    </location>
</feature>
<dbReference type="SMART" id="SM00534">
    <property type="entry name" value="MUTSac"/>
    <property type="match status" value="1"/>
</dbReference>
<feature type="coiled-coil region" evidence="8">
    <location>
        <begin position="601"/>
        <end position="628"/>
    </location>
</feature>
<keyword evidence="6 7" id="KW-0238">DNA-binding</keyword>
<dbReference type="AlphaFoldDB" id="A0A2K3YRK4"/>
<dbReference type="InterPro" id="IPR046893">
    <property type="entry name" value="MSSS"/>
</dbReference>
<dbReference type="Gene3D" id="3.30.1370.110">
    <property type="match status" value="1"/>
</dbReference>
<comment type="subunit">
    <text evidence="7">Homodimer. Binds to stalled ribosomes, contacting rRNA.</text>
</comment>
<keyword evidence="4 7" id="KW-0067">ATP-binding</keyword>
<dbReference type="RefSeq" id="WP_103357889.1">
    <property type="nucleotide sequence ID" value="NZ_CP113107.1"/>
</dbReference>
<dbReference type="GO" id="GO:0016887">
    <property type="term" value="F:ATP hydrolysis activity"/>
    <property type="evidence" value="ECO:0007669"/>
    <property type="project" value="InterPro"/>
</dbReference>
<evidence type="ECO:0000256" key="8">
    <source>
        <dbReference type="SAM" id="Coils"/>
    </source>
</evidence>
<keyword evidence="7 10" id="KW-0255">Endonuclease</keyword>
<dbReference type="OrthoDB" id="9808166at2"/>
<dbReference type="GO" id="GO:0043023">
    <property type="term" value="F:ribosomal large subunit binding"/>
    <property type="evidence" value="ECO:0007669"/>
    <property type="project" value="UniProtKB-UniRule"/>
</dbReference>
<evidence type="ECO:0000313" key="11">
    <source>
        <dbReference type="Proteomes" id="UP000242752"/>
    </source>
</evidence>
<comment type="similarity">
    <text evidence="7">Belongs to the DNA mismatch repair MutS family. MutS2 subfamily.</text>
</comment>
<dbReference type="InterPro" id="IPR007696">
    <property type="entry name" value="DNA_mismatch_repair_MutS_core"/>
</dbReference>
<dbReference type="PANTHER" id="PTHR48466:SF2">
    <property type="entry name" value="OS10G0509000 PROTEIN"/>
    <property type="match status" value="1"/>
</dbReference>
<dbReference type="GO" id="GO:0006298">
    <property type="term" value="P:mismatch repair"/>
    <property type="evidence" value="ECO:0007669"/>
    <property type="project" value="InterPro"/>
</dbReference>
<dbReference type="SMART" id="SM00463">
    <property type="entry name" value="SMR"/>
    <property type="match status" value="1"/>
</dbReference>
<evidence type="ECO:0000256" key="3">
    <source>
        <dbReference type="ARBA" id="ARBA00022801"/>
    </source>
</evidence>
<dbReference type="InterPro" id="IPR027417">
    <property type="entry name" value="P-loop_NTPase"/>
</dbReference>
<feature type="binding site" evidence="7">
    <location>
        <begin position="336"/>
        <end position="343"/>
    </location>
    <ligand>
        <name>ATP</name>
        <dbReference type="ChEBI" id="CHEBI:30616"/>
    </ligand>
</feature>
<dbReference type="PANTHER" id="PTHR48466">
    <property type="entry name" value="OS10G0509000 PROTEIN-RELATED"/>
    <property type="match status" value="1"/>
</dbReference>
<reference evidence="10 11" key="1">
    <citation type="submission" date="2017-08" db="EMBL/GenBank/DDBJ databases">
        <title>Draft genome sequences of 64 type strains of genus Staph aureus.</title>
        <authorList>
            <person name="Cole K."/>
            <person name="Golubchik T."/>
            <person name="Russell J."/>
            <person name="Foster D."/>
            <person name="Llewelyn M."/>
            <person name="Wilson D."/>
            <person name="Crook D."/>
            <person name="Paul J."/>
        </authorList>
    </citation>
    <scope>NUCLEOTIDE SEQUENCE [LARGE SCALE GENOMIC DNA]</scope>
    <source>
        <strain evidence="10 11">DSM 21968</strain>
    </source>
</reference>
<keyword evidence="7" id="KW-0540">Nuclease</keyword>
<dbReference type="Pfam" id="PF00488">
    <property type="entry name" value="MutS_V"/>
    <property type="match status" value="1"/>
</dbReference>
<sequence>MKTKTLEILEFDKVKDSIEQEVISDLGRAKVQALTPATDYETVTFQMDEMDEIAKVYNQYRMPSLSGLSAVSTYIKRAQIGGTLNVQELNAIKRLIQVQNQFKTFYNQIVEEEEALHYEILDGQMQRLPVLTPLYQSIHLTCDTHDLFDSASTELQAIRSRISKTNQRVKAQLDRIVKSTGNQKKLSDTLVTVRNERHVIPVKAEYRQDFNGIVHDQSASGQTLYIEPSAVVELNNQVSRLRSEEATEVNRILMALTAEVAAEAEGCLVAEEIMGHLDFLIAKARYAAKIKGTKPAFSETRKVYLPKAFHPLLDRETVVANTIEFEDNIQTVIITGPNTGGKTVTLKTLGLIIVMAQSGLLIPTLDGSQLSVFDNVFCDIGDEQSIEQSLSTFSSHMKTIVGILEEANANSLILFDELGAGTDPSEGAALAMSILDHVQSIGALVMATTHYPELKAYSYNREGVMNASVEFDVDTLSPTYKLLMGVPGRSNAFDISKRLGLGLKIINHAKTMIGQDEQEINEMIASLEHNAKRVDDQRIELDRLVREAETIHRDLTKQYDKYQNFEARLMEEAKEKANQHVIAATQEADDIVKSLRQMRDQKGAEVKEHELIDKKKQLENQYEAKSIKQDVKKQRWDEIKAGDEVKVLSYGQKGEVLELLDDDEAVVQMGIIKMKLPLKDLEKKEKTKQQPSKMVTRTNRSTVKMELDLRGYRYDEAMVALDQYLDQAVLSNYEDVYIIHGKGTGALQKGVQQHLKRHKSVADFRGGMPSEGGFGVTVATLR</sequence>
<dbReference type="InterPro" id="IPR045076">
    <property type="entry name" value="MutS"/>
</dbReference>
<evidence type="ECO:0000256" key="2">
    <source>
        <dbReference type="ARBA" id="ARBA00022741"/>
    </source>
</evidence>
<dbReference type="GO" id="GO:0140664">
    <property type="term" value="F:ATP-dependent DNA damage sensor activity"/>
    <property type="evidence" value="ECO:0007669"/>
    <property type="project" value="InterPro"/>
</dbReference>
<dbReference type="SUPFAM" id="SSF160443">
    <property type="entry name" value="SMR domain-like"/>
    <property type="match status" value="1"/>
</dbReference>
<dbReference type="HAMAP" id="MF_00092">
    <property type="entry name" value="MutS2"/>
    <property type="match status" value="1"/>
</dbReference>
<dbReference type="InterPro" id="IPR002625">
    <property type="entry name" value="Smr_dom"/>
</dbReference>
<dbReference type="InterPro" id="IPR000432">
    <property type="entry name" value="DNA_mismatch_repair_MutS_C"/>
</dbReference>
<keyword evidence="8" id="KW-0175">Coiled coil</keyword>
<gene>
    <name evidence="7" type="primary">mutS2</name>
    <name evidence="7" type="synonym">rqcU</name>
    <name evidence="10" type="ORF">CD122_04915</name>
</gene>